<keyword evidence="1" id="KW-0175">Coiled coil</keyword>
<reference evidence="2 3" key="1">
    <citation type="journal article" date="2014" name="PLoS Genet.">
        <title>The Genome of Spironucleus salmonicida Highlights a Fish Pathogen Adapted to Fluctuating Environments.</title>
        <authorList>
            <person name="Xu F."/>
            <person name="Jerlstrom-Hultqvist J."/>
            <person name="Einarsson E."/>
            <person name="Astvaldsson A."/>
            <person name="Svard S.G."/>
            <person name="Andersson J.O."/>
        </authorList>
    </citation>
    <scope>NUCLEOTIDE SEQUENCE</scope>
    <source>
        <strain evidence="3">ATCC 50377</strain>
    </source>
</reference>
<dbReference type="Proteomes" id="UP000018208">
    <property type="component" value="Unassembled WGS sequence"/>
</dbReference>
<evidence type="ECO:0000313" key="4">
    <source>
        <dbReference type="Proteomes" id="UP000018208"/>
    </source>
</evidence>
<evidence type="ECO:0000313" key="2">
    <source>
        <dbReference type="EMBL" id="EST45229.1"/>
    </source>
</evidence>
<name>V6LWQ7_9EUKA</name>
<dbReference type="EMBL" id="KI546100">
    <property type="protein sequence ID" value="EST45229.1"/>
    <property type="molecule type" value="Genomic_DNA"/>
</dbReference>
<gene>
    <name evidence="2" type="ORF">SS50377_14804</name>
    <name evidence="3" type="ORF">SS50377_20174</name>
</gene>
<dbReference type="EMBL" id="AUWU02000001">
    <property type="protein sequence ID" value="KAH0576828.1"/>
    <property type="molecule type" value="Genomic_DNA"/>
</dbReference>
<keyword evidence="4" id="KW-1185">Reference proteome</keyword>
<accession>V6LWQ7</accession>
<protein>
    <submittedName>
        <fullName evidence="2">Uncharacterized protein</fullName>
    </submittedName>
</protein>
<organism evidence="2">
    <name type="scientific">Spironucleus salmonicida</name>
    <dbReference type="NCBI Taxonomy" id="348837"/>
    <lineage>
        <taxon>Eukaryota</taxon>
        <taxon>Metamonada</taxon>
        <taxon>Diplomonadida</taxon>
        <taxon>Hexamitidae</taxon>
        <taxon>Hexamitinae</taxon>
        <taxon>Spironucleus</taxon>
    </lineage>
</organism>
<dbReference type="AlphaFoldDB" id="V6LWQ7"/>
<sequence>MIPRDCIAYFPGEFVAIVQDKLTLGRIMPPFERNINNGEDLSYSVFIVSTKQVVDVTVQCIVPFNYLAIRGLPYTTSNYRIFFEDFIQMFYDNFDIIRQTIYIPNIPFPLGNYIRDQNDCRDFLAAAIPSPYEVKNKLKTLEQITKQNENFFQQDIKPQKQFQVSSNKIISLGDVISLNKQYYLVKRIFAIKKYPYDNVLLEVEVLANNQHDKYTLVGLSIQIPLIYEFQVFQTKLKIEDADKKIILPLQFYNSQEQIENPEKLIIDYLIPHDHIAFAKLAANPIMSNSFQSLDFQVRQFSSDAVFDIQNVPVFSEAQTTTPPPKSSKFLSAEDNKLQLLESPPAQYPCKICNAQISENLLFIDQAESDLFALAYFLNKFGGAFHCLKCNSVCHQNCIFQHQAKYQIQFNELVCGGYSLCCVNGNCQFCNDTPNYFGEQKLDFWQNFIRKNYYFNEEYDVISEIQLQQLGDKTLVHQFSNFLNNWHMHRIDSNLEIQNADEEVMKRFMNVSINDKEFENCKVNFGSLKSQFGVIRASLVQNCHYTQEFLVNFMGCIDSFLNKQSNLLFWLQVWYTENDFVEFEQIEGDKVEQVIIDRFRGDIGSKIVKKEAVKAEIIQPKTKQQNKQMQQKLVIPTIDFTEKVIKESQEASLKLSQVNLLKQHPLQYPINVSQQQVQKVTLNSQSIPSVSSGVSQFNLSKPVMLNMSQNIPPKMPQSPPTFSQKDQHELQNQTQLLQNNQQHLPQKLVSQQQQAASQTIINNTNHNPVQQDVSDQSINSDIRFPSDFITVQTNTDEAGQLSTAQYSKIYSDVREQYENTLVQDQQSGPVFVPPQVQKVTKITQPFELGTDVQAIKSGIQVSLDIIKSSNLVGDLVSQIEQGDKPSYDLHIPQYQSEPPQKLTITDTENFISKVINNQTLSLEDLPYFCKTLQNLQKALPIHQNQYPQILPNFPSSATLQKLLIQSNIQELESQAENLACKDNSLNLKANETISTIESIRIAFSELKSKLQMLAQELQDTQNEKQITQYQLQENALKQQNLAKKFCDINKDVDQAVFSDFVHLQKLKQLVCGAVVESLK</sequence>
<dbReference type="VEuPathDB" id="GiardiaDB:SS50377_20174"/>
<feature type="coiled-coil region" evidence="1">
    <location>
        <begin position="960"/>
        <end position="1029"/>
    </location>
</feature>
<evidence type="ECO:0000313" key="3">
    <source>
        <dbReference type="EMBL" id="KAH0576828.1"/>
    </source>
</evidence>
<reference evidence="3" key="2">
    <citation type="submission" date="2020-12" db="EMBL/GenBank/DDBJ databases">
        <title>New Spironucleus salmonicida genome in near-complete chromosomes.</title>
        <authorList>
            <person name="Xu F."/>
            <person name="Kurt Z."/>
            <person name="Jimenez-Gonzalez A."/>
            <person name="Astvaldsson A."/>
            <person name="Andersson J.O."/>
            <person name="Svard S.G."/>
        </authorList>
    </citation>
    <scope>NUCLEOTIDE SEQUENCE</scope>
    <source>
        <strain evidence="3">ATCC 50377</strain>
    </source>
</reference>
<evidence type="ECO:0000256" key="1">
    <source>
        <dbReference type="SAM" id="Coils"/>
    </source>
</evidence>
<proteinExistence type="predicted"/>